<evidence type="ECO:0000256" key="2">
    <source>
        <dbReference type="ARBA" id="ARBA00022448"/>
    </source>
</evidence>
<dbReference type="EMBL" id="JABAIM010000004">
    <property type="protein sequence ID" value="NLR76677.1"/>
    <property type="molecule type" value="Genomic_DNA"/>
</dbReference>
<feature type="transmembrane region" description="Helical" evidence="7">
    <location>
        <begin position="159"/>
        <end position="184"/>
    </location>
</feature>
<dbReference type="CDD" id="cd06261">
    <property type="entry name" value="TM_PBP2"/>
    <property type="match status" value="1"/>
</dbReference>
<evidence type="ECO:0000256" key="6">
    <source>
        <dbReference type="ARBA" id="ARBA00023136"/>
    </source>
</evidence>
<keyword evidence="6 7" id="KW-0472">Membrane</keyword>
<dbReference type="PROSITE" id="PS50928">
    <property type="entry name" value="ABC_TM1"/>
    <property type="match status" value="1"/>
</dbReference>
<evidence type="ECO:0000256" key="4">
    <source>
        <dbReference type="ARBA" id="ARBA00022692"/>
    </source>
</evidence>
<comment type="caution">
    <text evidence="9">The sequence shown here is derived from an EMBL/GenBank/DDBJ whole genome shotgun (WGS) entry which is preliminary data.</text>
</comment>
<comment type="similarity">
    <text evidence="7">Belongs to the binding-protein-dependent transport system permease family.</text>
</comment>
<keyword evidence="3" id="KW-1003">Cell membrane</keyword>
<feature type="transmembrane region" description="Helical" evidence="7">
    <location>
        <begin position="119"/>
        <end position="138"/>
    </location>
</feature>
<dbReference type="AlphaFoldDB" id="A0A847SCU9"/>
<proteinExistence type="inferred from homology"/>
<dbReference type="PANTHER" id="PTHR43744">
    <property type="entry name" value="ABC TRANSPORTER PERMEASE PROTEIN MG189-RELATED-RELATED"/>
    <property type="match status" value="1"/>
</dbReference>
<dbReference type="Gene3D" id="1.10.3720.10">
    <property type="entry name" value="MetI-like"/>
    <property type="match status" value="1"/>
</dbReference>
<evidence type="ECO:0000313" key="9">
    <source>
        <dbReference type="EMBL" id="NLR76677.1"/>
    </source>
</evidence>
<feature type="domain" description="ABC transmembrane type-1" evidence="8">
    <location>
        <begin position="48"/>
        <end position="238"/>
    </location>
</feature>
<keyword evidence="5 7" id="KW-1133">Transmembrane helix</keyword>
<dbReference type="InterPro" id="IPR000515">
    <property type="entry name" value="MetI-like"/>
</dbReference>
<organism evidence="9 10">
    <name type="scientific">Leeia aquatica</name>
    <dbReference type="NCBI Taxonomy" id="2725557"/>
    <lineage>
        <taxon>Bacteria</taxon>
        <taxon>Pseudomonadati</taxon>
        <taxon>Pseudomonadota</taxon>
        <taxon>Betaproteobacteria</taxon>
        <taxon>Neisseriales</taxon>
        <taxon>Leeiaceae</taxon>
        <taxon>Leeia</taxon>
    </lineage>
</organism>
<feature type="transmembrane region" description="Helical" evidence="7">
    <location>
        <begin position="83"/>
        <end position="104"/>
    </location>
</feature>
<feature type="transmembrane region" description="Helical" evidence="7">
    <location>
        <begin position="54"/>
        <end position="76"/>
    </location>
</feature>
<accession>A0A847SCU9</accession>
<evidence type="ECO:0000259" key="8">
    <source>
        <dbReference type="PROSITE" id="PS50928"/>
    </source>
</evidence>
<dbReference type="SUPFAM" id="SSF161098">
    <property type="entry name" value="MetI-like"/>
    <property type="match status" value="1"/>
</dbReference>
<evidence type="ECO:0000256" key="5">
    <source>
        <dbReference type="ARBA" id="ARBA00022989"/>
    </source>
</evidence>
<gene>
    <name evidence="9" type="ORF">HF682_16030</name>
</gene>
<dbReference type="Pfam" id="PF00528">
    <property type="entry name" value="BPD_transp_1"/>
    <property type="match status" value="1"/>
</dbReference>
<evidence type="ECO:0000256" key="1">
    <source>
        <dbReference type="ARBA" id="ARBA00004651"/>
    </source>
</evidence>
<keyword evidence="10" id="KW-1185">Reference proteome</keyword>
<dbReference type="Proteomes" id="UP000587991">
    <property type="component" value="Unassembled WGS sequence"/>
</dbReference>
<reference evidence="9 10" key="1">
    <citation type="submission" date="2020-04" db="EMBL/GenBank/DDBJ databases">
        <title>Draft genome of Leeia sp. IMCC25680.</title>
        <authorList>
            <person name="Song J."/>
            <person name="Cho J.-C."/>
        </authorList>
    </citation>
    <scope>NUCLEOTIDE SEQUENCE [LARGE SCALE GENOMIC DNA]</scope>
    <source>
        <strain evidence="9 10">IMCC25680</strain>
    </source>
</reference>
<feature type="transmembrane region" description="Helical" evidence="7">
    <location>
        <begin position="217"/>
        <end position="238"/>
    </location>
</feature>
<evidence type="ECO:0000256" key="3">
    <source>
        <dbReference type="ARBA" id="ARBA00022475"/>
    </source>
</evidence>
<name>A0A847SCU9_9NEIS</name>
<dbReference type="GO" id="GO:0005886">
    <property type="term" value="C:plasma membrane"/>
    <property type="evidence" value="ECO:0007669"/>
    <property type="project" value="UniProtKB-SubCell"/>
</dbReference>
<dbReference type="PANTHER" id="PTHR43744:SF6">
    <property type="entry name" value="ABC TRANSPORTER PERMEASE PROTEIN YESQ-RELATED"/>
    <property type="match status" value="1"/>
</dbReference>
<evidence type="ECO:0000313" key="10">
    <source>
        <dbReference type="Proteomes" id="UP000587991"/>
    </source>
</evidence>
<keyword evidence="2 7" id="KW-0813">Transport</keyword>
<dbReference type="GO" id="GO:0055085">
    <property type="term" value="P:transmembrane transport"/>
    <property type="evidence" value="ECO:0007669"/>
    <property type="project" value="InterPro"/>
</dbReference>
<keyword evidence="4 7" id="KW-0812">Transmembrane</keyword>
<dbReference type="InterPro" id="IPR035906">
    <property type="entry name" value="MetI-like_sf"/>
</dbReference>
<evidence type="ECO:0000256" key="7">
    <source>
        <dbReference type="RuleBase" id="RU363032"/>
    </source>
</evidence>
<protein>
    <submittedName>
        <fullName evidence="9">Carbohydrate ABC transporter permease</fullName>
    </submittedName>
</protein>
<sequence>MLPLYWVLVSALKGPQELFTWPPVWWPSQPQWHNFSDAWQSAPFDTYLWNSLKVSVLSTIGQLFSSSLVAFGFARFDFKGRNVLFMVLLAGMIIPWDAIMIPLYMEFNLLGWINTLKPLIVPAFFGAPFFIFLLRQFIMGVPRELDEAARMDGANAWQIYWRIHLPLMIPALVLVGTFQFLAAWNDYIGPLIFLNDQSTYTLPLGLASFSGIHGSNVSAISAMTVLLCLPPLILFFAAQRQIMEGTTSAAVKG</sequence>
<comment type="subcellular location">
    <subcellularLocation>
        <location evidence="1 7">Cell membrane</location>
        <topology evidence="1 7">Multi-pass membrane protein</topology>
    </subcellularLocation>
</comment>